<gene>
    <name evidence="3" type="ORF">SLS63_011929</name>
</gene>
<organism evidence="3 4">
    <name type="scientific">Diaporthe eres</name>
    <name type="common">Phomopsis oblonga</name>
    <dbReference type="NCBI Taxonomy" id="83184"/>
    <lineage>
        <taxon>Eukaryota</taxon>
        <taxon>Fungi</taxon>
        <taxon>Dikarya</taxon>
        <taxon>Ascomycota</taxon>
        <taxon>Pezizomycotina</taxon>
        <taxon>Sordariomycetes</taxon>
        <taxon>Sordariomycetidae</taxon>
        <taxon>Diaporthales</taxon>
        <taxon>Diaporthaceae</taxon>
        <taxon>Diaporthe</taxon>
        <taxon>Diaporthe eres species complex</taxon>
    </lineage>
</organism>
<feature type="coiled-coil region" evidence="1">
    <location>
        <begin position="286"/>
        <end position="313"/>
    </location>
</feature>
<dbReference type="PANTHER" id="PTHR23159">
    <property type="entry name" value="CENTROSOMAL PROTEIN 2"/>
    <property type="match status" value="1"/>
</dbReference>
<protein>
    <recommendedName>
        <fullName evidence="5">Mei5 protein</fullName>
    </recommendedName>
</protein>
<evidence type="ECO:0000313" key="4">
    <source>
        <dbReference type="Proteomes" id="UP001430848"/>
    </source>
</evidence>
<feature type="region of interest" description="Disordered" evidence="2">
    <location>
        <begin position="715"/>
        <end position="770"/>
    </location>
</feature>
<dbReference type="Proteomes" id="UP001430848">
    <property type="component" value="Unassembled WGS sequence"/>
</dbReference>
<dbReference type="EMBL" id="JAKNSF020000122">
    <property type="protein sequence ID" value="KAK7713768.1"/>
    <property type="molecule type" value="Genomic_DNA"/>
</dbReference>
<feature type="coiled-coil region" evidence="1">
    <location>
        <begin position="412"/>
        <end position="467"/>
    </location>
</feature>
<feature type="compositionally biased region" description="Polar residues" evidence="2">
    <location>
        <begin position="836"/>
        <end position="848"/>
    </location>
</feature>
<keyword evidence="1" id="KW-0175">Coiled coil</keyword>
<keyword evidence="4" id="KW-1185">Reference proteome</keyword>
<proteinExistence type="predicted"/>
<accession>A0ABR1NSR7</accession>
<comment type="caution">
    <text evidence="3">The sequence shown here is derived from an EMBL/GenBank/DDBJ whole genome shotgun (WGS) entry which is preliminary data.</text>
</comment>
<dbReference type="SUPFAM" id="SSF90257">
    <property type="entry name" value="Myosin rod fragments"/>
    <property type="match status" value="2"/>
</dbReference>
<sequence length="883" mass="95675">MPAEQDPNRAVDAFVGAIRNLASDDNYKMIADVFRDAQKLKAENTRLVSSSRDVLEEYRKFRNELEAKEAKLMDEKAQLQQDIDKKDAQFQELEKTNTKLDAKFQKSRRKLDEESQKCLELAEKMNELETTASNLKTSLDERAQLTTTLEGTRSKMDSELAEAKGSLESKNAEFAILEAAKTEVEGQLAEARTSLEAKASQLVAVEEAKTAVDAQFAAADLKLEDKTKEIMELTASKGKLAEELAEAHGELLDKSKQLEDFSALKSSLETKLSELVSKTDTHAQELNDVSEAKAKLETAIADAKAALEGKTMETEELALQVAESRVNYDNKAAQVQSLTSQLADVNGKLEAGSQELKELFEVKAAVDVELKESTAQLEVERGLKMAAQDSLKAATNSLQKEADKTSILLDEVAHLRQTISDRNQEVEKLKEKAVEGNDDLSQAQSSLEKLENVIQGLERALKTKTDRLDKIDTYQVQLKHDPEETYVEILDTIWVSILDLCETHFSQDLDPAVLRDPSCWANLRAADHLRHQAVRLPLPRSNTPAAKQMRIAAVLAALSRSLARHVFRPSWALEGGAGADADAALGKLLRGLEAASPDQERHLRGALLAAAGVVYPARGGEGKGEGQTHGSHGASSKRRAAAVVREVTFLVQHLLSALQYGAFREGLEACVALACERWGEVQGAAMKIEPYFGPPYDDFDWQVLMLPERFGDEQLGSGGGSTIGLDAGSGTIGGSPRGPPPAAPEDAEVSPSSSDPPPPSSAARDDDASTIAESVRSVVDPADIMMVLWPTMCAVEGGELVSITQGLVMAKEQAAAAFEEEGRRRRPGTNSKRARSMSQSRNGATGNPHSGKAVLAQAKKEHDASAGRGSRNGSRIGPLDAVD</sequence>
<evidence type="ECO:0000256" key="1">
    <source>
        <dbReference type="SAM" id="Coils"/>
    </source>
</evidence>
<reference evidence="3 4" key="1">
    <citation type="submission" date="2024-02" db="EMBL/GenBank/DDBJ databases">
        <title>De novo assembly and annotation of 12 fungi associated with fruit tree decline syndrome in Ontario, Canada.</title>
        <authorList>
            <person name="Sulman M."/>
            <person name="Ellouze W."/>
            <person name="Ilyukhin E."/>
        </authorList>
    </citation>
    <scope>NUCLEOTIDE SEQUENCE [LARGE SCALE GENOMIC DNA]</scope>
    <source>
        <strain evidence="3 4">M169</strain>
    </source>
</reference>
<evidence type="ECO:0000313" key="3">
    <source>
        <dbReference type="EMBL" id="KAK7713768.1"/>
    </source>
</evidence>
<dbReference type="PANTHER" id="PTHR23159:SF31">
    <property type="entry name" value="CENTROSOME-ASSOCIATED PROTEIN CEP250 ISOFORM X1"/>
    <property type="match status" value="1"/>
</dbReference>
<evidence type="ECO:0008006" key="5">
    <source>
        <dbReference type="Google" id="ProtNLM"/>
    </source>
</evidence>
<evidence type="ECO:0000256" key="2">
    <source>
        <dbReference type="SAM" id="MobiDB-lite"/>
    </source>
</evidence>
<feature type="compositionally biased region" description="Basic residues" evidence="2">
    <location>
        <begin position="824"/>
        <end position="835"/>
    </location>
</feature>
<name>A0ABR1NSR7_DIAER</name>
<feature type="region of interest" description="Disordered" evidence="2">
    <location>
        <begin position="817"/>
        <end position="883"/>
    </location>
</feature>
<feature type="coiled-coil region" evidence="1">
    <location>
        <begin position="51"/>
        <end position="138"/>
    </location>
</feature>